<dbReference type="InterPro" id="IPR036412">
    <property type="entry name" value="HAD-like_sf"/>
</dbReference>
<sequence>MTPEKRKLDSVRARRAFFIDMDGVIYHGRFLLPGVKEFITWLRRSGKLYRFVTNNSLFTPEELSERLNRMGIATEPREFYTSAMAAAEFCISQRESPSAWVIGANGLYEALEKAGVRITDDHPDYVIVGESLSEYSFESVGRALTLVLGGSRLIATNADITGPGSYGLIPATGAMVSPIEIASGQKAYFVGKPNPLMLRRVMDGFGVHASQSAMIGDSMGTDIRGGLETGMCTVLVLSGLTKRESLAAYAYRPDIVIDGVGDLVP</sequence>
<proteinExistence type="predicted"/>
<dbReference type="SUPFAM" id="SSF56784">
    <property type="entry name" value="HAD-like"/>
    <property type="match status" value="1"/>
</dbReference>
<dbReference type="Gene3D" id="3.40.50.1000">
    <property type="entry name" value="HAD superfamily/HAD-like"/>
    <property type="match status" value="2"/>
</dbReference>
<dbReference type="EMBL" id="JAKNCT010000006">
    <property type="protein sequence ID" value="MCG5030990.1"/>
    <property type="molecule type" value="Genomic_DNA"/>
</dbReference>
<accession>A0ABS9MRX2</accession>
<keyword evidence="2" id="KW-1185">Reference proteome</keyword>
<organism evidence="1 2">
    <name type="scientific">Mesosutterella porci</name>
    <dbReference type="NCBI Taxonomy" id="2915351"/>
    <lineage>
        <taxon>Bacteria</taxon>
        <taxon>Pseudomonadati</taxon>
        <taxon>Pseudomonadota</taxon>
        <taxon>Betaproteobacteria</taxon>
        <taxon>Burkholderiales</taxon>
        <taxon>Sutterellaceae</taxon>
        <taxon>Mesosutterella</taxon>
    </lineage>
</organism>
<protein>
    <submittedName>
        <fullName evidence="1">HAD-IIA family hydrolase</fullName>
    </submittedName>
</protein>
<evidence type="ECO:0000313" key="2">
    <source>
        <dbReference type="Proteomes" id="UP001297600"/>
    </source>
</evidence>
<comment type="caution">
    <text evidence="1">The sequence shown here is derived from an EMBL/GenBank/DDBJ whole genome shotgun (WGS) entry which is preliminary data.</text>
</comment>
<gene>
    <name evidence="1" type="ORF">MAF45_05955</name>
</gene>
<dbReference type="PANTHER" id="PTHR19288:SF46">
    <property type="entry name" value="HALOACID DEHALOGENASE-LIKE HYDROLASE DOMAIN-CONTAINING PROTEIN 2"/>
    <property type="match status" value="1"/>
</dbReference>
<dbReference type="NCBIfam" id="TIGR01460">
    <property type="entry name" value="HAD-SF-IIA"/>
    <property type="match status" value="1"/>
</dbReference>
<dbReference type="Pfam" id="PF13344">
    <property type="entry name" value="Hydrolase_6"/>
    <property type="match status" value="1"/>
</dbReference>
<dbReference type="InterPro" id="IPR006357">
    <property type="entry name" value="HAD-SF_hydro_IIA"/>
</dbReference>
<dbReference type="Proteomes" id="UP001297600">
    <property type="component" value="Unassembled WGS sequence"/>
</dbReference>
<dbReference type="Pfam" id="PF13242">
    <property type="entry name" value="Hydrolase_like"/>
    <property type="match status" value="1"/>
</dbReference>
<evidence type="ECO:0000313" key="1">
    <source>
        <dbReference type="EMBL" id="MCG5030990.1"/>
    </source>
</evidence>
<dbReference type="RefSeq" id="WP_237978643.1">
    <property type="nucleotide sequence ID" value="NZ_JAKNCT010000006.1"/>
</dbReference>
<keyword evidence="1" id="KW-0378">Hydrolase</keyword>
<reference evidence="1 2" key="1">
    <citation type="submission" date="2022-02" db="EMBL/GenBank/DDBJ databases">
        <title>Mesosutterella porci, a novel member of the family Sutterellaceae from pig feces.</title>
        <authorList>
            <person name="Wylensek D."/>
            <person name="Clavel T."/>
        </authorList>
    </citation>
    <scope>NUCLEOTIDE SEQUENCE [LARGE SCALE GENOMIC DNA]</scope>
    <source>
        <strain evidence="2">oilRF-744-wt-GAM-9</strain>
    </source>
</reference>
<name>A0ABS9MRX2_9BURK</name>
<dbReference type="InterPro" id="IPR023214">
    <property type="entry name" value="HAD_sf"/>
</dbReference>
<dbReference type="PANTHER" id="PTHR19288">
    <property type="entry name" value="4-NITROPHENYLPHOSPHATASE-RELATED"/>
    <property type="match status" value="1"/>
</dbReference>
<dbReference type="GO" id="GO:0016787">
    <property type="term" value="F:hydrolase activity"/>
    <property type="evidence" value="ECO:0007669"/>
    <property type="project" value="UniProtKB-KW"/>
</dbReference>